<feature type="chain" id="PRO_5011980955" description="Beta-lactamase" evidence="7">
    <location>
        <begin position="26"/>
        <end position="390"/>
    </location>
</feature>
<dbReference type="PANTHER" id="PTHR46825">
    <property type="entry name" value="D-ALANYL-D-ALANINE-CARBOXYPEPTIDASE/ENDOPEPTIDASE AMPH"/>
    <property type="match status" value="1"/>
</dbReference>
<dbReference type="InterPro" id="IPR001466">
    <property type="entry name" value="Beta-lactam-related"/>
</dbReference>
<keyword evidence="4 6" id="KW-0378">Hydrolase</keyword>
<dbReference type="Proteomes" id="UP000187012">
    <property type="component" value="Unassembled WGS sequence"/>
</dbReference>
<dbReference type="InterPro" id="IPR058136">
    <property type="entry name" value="AmpC"/>
</dbReference>
<dbReference type="GO" id="GO:0046677">
    <property type="term" value="P:response to antibiotic"/>
    <property type="evidence" value="ECO:0007669"/>
    <property type="project" value="UniProtKB-UniRule"/>
</dbReference>
<feature type="signal peptide" evidence="7">
    <location>
        <begin position="1"/>
        <end position="25"/>
    </location>
</feature>
<organism evidence="9 10">
    <name type="scientific">Paraburkholderia ribeironis</name>
    <dbReference type="NCBI Taxonomy" id="1247936"/>
    <lineage>
        <taxon>Bacteria</taxon>
        <taxon>Pseudomonadati</taxon>
        <taxon>Pseudomonadota</taxon>
        <taxon>Betaproteobacteria</taxon>
        <taxon>Burkholderiales</taxon>
        <taxon>Burkholderiaceae</taxon>
        <taxon>Paraburkholderia</taxon>
    </lineage>
</organism>
<evidence type="ECO:0000256" key="2">
    <source>
        <dbReference type="ARBA" id="ARBA00007840"/>
    </source>
</evidence>
<dbReference type="NCBIfam" id="NF033085">
    <property type="entry name" value="bla_class_C"/>
    <property type="match status" value="1"/>
</dbReference>
<protein>
    <recommendedName>
        <fullName evidence="3 6">Beta-lactamase</fullName>
        <ecNumber evidence="3 6">3.5.2.6</ecNumber>
    </recommendedName>
</protein>
<dbReference type="EMBL" id="CYGX02000064">
    <property type="protein sequence ID" value="SIT46353.1"/>
    <property type="molecule type" value="Genomic_DNA"/>
</dbReference>
<feature type="domain" description="Beta-lactamase-related" evidence="8">
    <location>
        <begin position="37"/>
        <end position="382"/>
    </location>
</feature>
<name>A0A1N7SG33_9BURK</name>
<evidence type="ECO:0000313" key="9">
    <source>
        <dbReference type="EMBL" id="SIT46353.1"/>
    </source>
</evidence>
<evidence type="ECO:0000256" key="3">
    <source>
        <dbReference type="ARBA" id="ARBA00012865"/>
    </source>
</evidence>
<dbReference type="Gene3D" id="3.40.710.10">
    <property type="entry name" value="DD-peptidase/beta-lactamase superfamily"/>
    <property type="match status" value="1"/>
</dbReference>
<comment type="catalytic activity">
    <reaction evidence="1 6">
        <text>a beta-lactam + H2O = a substituted beta-amino acid</text>
        <dbReference type="Rhea" id="RHEA:20401"/>
        <dbReference type="ChEBI" id="CHEBI:15377"/>
        <dbReference type="ChEBI" id="CHEBI:35627"/>
        <dbReference type="ChEBI" id="CHEBI:140347"/>
        <dbReference type="EC" id="3.5.2.6"/>
    </reaction>
</comment>
<keyword evidence="7" id="KW-0732">Signal</keyword>
<accession>A0A1N7SG33</accession>
<evidence type="ECO:0000256" key="1">
    <source>
        <dbReference type="ARBA" id="ARBA00001526"/>
    </source>
</evidence>
<dbReference type="GO" id="GO:0017001">
    <property type="term" value="P:antibiotic catabolic process"/>
    <property type="evidence" value="ECO:0007669"/>
    <property type="project" value="InterPro"/>
</dbReference>
<evidence type="ECO:0000256" key="6">
    <source>
        <dbReference type="RuleBase" id="RU361140"/>
    </source>
</evidence>
<dbReference type="PROSITE" id="PS00336">
    <property type="entry name" value="BETA_LACTAMASE_C"/>
    <property type="match status" value="1"/>
</dbReference>
<dbReference type="InterPro" id="IPR012338">
    <property type="entry name" value="Beta-lactam/transpept-like"/>
</dbReference>
<dbReference type="EC" id="3.5.2.6" evidence="3 6"/>
<dbReference type="Pfam" id="PF00144">
    <property type="entry name" value="Beta-lactamase"/>
    <property type="match status" value="1"/>
</dbReference>
<dbReference type="GO" id="GO:0030288">
    <property type="term" value="C:outer membrane-bounded periplasmic space"/>
    <property type="evidence" value="ECO:0007669"/>
    <property type="project" value="InterPro"/>
</dbReference>
<sequence length="390" mass="41930">MNFRAISPIVSVMFGLCANPSVGHAAGNAQDRIRPIVDAAIQPMMEKYHIAGMAVGVIVGGESYVFDYGVSSTATRKPVTRDTLFELGSVSKTFTATLAAYAQESGALSLPDRTEKYLPALQGRPFGNLSLLNLGTHTPGGLPLQVPENIHDNDQLMQYFEAWQPAHTPGTYRTYSNPGIGTLGLITAKAMGRDFTALMQQRVFFALGMTSSYIDVPPAKMPDYAQGYTKDGAPIRMAAGVLSSEAYGVKTNAADMLRFVEANMNLLPLDQKLQRAITATHTGYFKAGALTQDLIWEQYPYPVALKTLQVGNAPAMALDAMPATEIKPPLPPAQDVWINKTGSTNGFSAYVAFVPARRVGIVILGNRNFPIEARVNAAYQILTAFAGSGT</sequence>
<dbReference type="STRING" id="1247936.BN2475_640059"/>
<dbReference type="GO" id="GO:0008800">
    <property type="term" value="F:beta-lactamase activity"/>
    <property type="evidence" value="ECO:0007669"/>
    <property type="project" value="UniProtKB-UniRule"/>
</dbReference>
<dbReference type="AlphaFoldDB" id="A0A1N7SG33"/>
<dbReference type="OrthoDB" id="5377431at2"/>
<dbReference type="RefSeq" id="WP_094782321.1">
    <property type="nucleotide sequence ID" value="NZ_CYGX02000064.1"/>
</dbReference>
<gene>
    <name evidence="9" type="primary">ampC</name>
    <name evidence="9" type="ORF">BN2475_640059</name>
</gene>
<dbReference type="InterPro" id="IPR001586">
    <property type="entry name" value="Beta-lactam_class-C_AS"/>
</dbReference>
<evidence type="ECO:0000256" key="5">
    <source>
        <dbReference type="ARBA" id="ARBA00023251"/>
    </source>
</evidence>
<evidence type="ECO:0000256" key="7">
    <source>
        <dbReference type="SAM" id="SignalP"/>
    </source>
</evidence>
<proteinExistence type="inferred from homology"/>
<dbReference type="PANTHER" id="PTHR46825:SF8">
    <property type="entry name" value="BETA-LACTAMASE-RELATED"/>
    <property type="match status" value="1"/>
</dbReference>
<reference evidence="9 10" key="1">
    <citation type="submission" date="2016-12" db="EMBL/GenBank/DDBJ databases">
        <authorList>
            <person name="Song W.-J."/>
            <person name="Kurnit D.M."/>
        </authorList>
    </citation>
    <scope>NUCLEOTIDE SEQUENCE [LARGE SCALE GENOMIC DNA]</scope>
    <source>
        <strain evidence="9 10">STM7296</strain>
    </source>
</reference>
<evidence type="ECO:0000256" key="4">
    <source>
        <dbReference type="ARBA" id="ARBA00022801"/>
    </source>
</evidence>
<dbReference type="SUPFAM" id="SSF56601">
    <property type="entry name" value="beta-lactamase/transpeptidase-like"/>
    <property type="match status" value="1"/>
</dbReference>
<keyword evidence="10" id="KW-1185">Reference proteome</keyword>
<dbReference type="InterPro" id="IPR050491">
    <property type="entry name" value="AmpC-like"/>
</dbReference>
<comment type="similarity">
    <text evidence="2 6">Belongs to the class-C beta-lactamase family.</text>
</comment>
<keyword evidence="5 6" id="KW-0046">Antibiotic resistance</keyword>
<evidence type="ECO:0000259" key="8">
    <source>
        <dbReference type="Pfam" id="PF00144"/>
    </source>
</evidence>
<evidence type="ECO:0000313" key="10">
    <source>
        <dbReference type="Proteomes" id="UP000187012"/>
    </source>
</evidence>